<dbReference type="PANTHER" id="PTHR30627:SF24">
    <property type="entry name" value="PENICILLIN-BINDING PROTEIN 4B"/>
    <property type="match status" value="1"/>
</dbReference>
<gene>
    <name evidence="9" type="ORF">CGZ94_12585</name>
</gene>
<feature type="signal peptide" evidence="5">
    <location>
        <begin position="1"/>
        <end position="21"/>
    </location>
</feature>
<evidence type="ECO:0000256" key="3">
    <source>
        <dbReference type="ARBA" id="ARBA00023136"/>
    </source>
</evidence>
<comment type="similarity">
    <text evidence="2">Belongs to the transpeptidase family.</text>
</comment>
<dbReference type="SUPFAM" id="SSF56601">
    <property type="entry name" value="beta-lactamase/transpeptidase-like"/>
    <property type="match status" value="1"/>
</dbReference>
<evidence type="ECO:0000256" key="5">
    <source>
        <dbReference type="SAM" id="SignalP"/>
    </source>
</evidence>
<feature type="region of interest" description="Disordered" evidence="4">
    <location>
        <begin position="616"/>
        <end position="663"/>
    </location>
</feature>
<dbReference type="GO" id="GO:0008658">
    <property type="term" value="F:penicillin binding"/>
    <property type="evidence" value="ECO:0007669"/>
    <property type="project" value="InterPro"/>
</dbReference>
<keyword evidence="3" id="KW-0472">Membrane</keyword>
<dbReference type="EMBL" id="NMVO01000014">
    <property type="protein sequence ID" value="OYO12740.1"/>
    <property type="molecule type" value="Genomic_DNA"/>
</dbReference>
<dbReference type="Gene3D" id="3.30.1390.30">
    <property type="entry name" value="Penicillin-binding protein 2a, domain 3"/>
    <property type="match status" value="1"/>
</dbReference>
<dbReference type="InterPro" id="IPR005311">
    <property type="entry name" value="PBP_dimer"/>
</dbReference>
<dbReference type="SUPFAM" id="SSF56519">
    <property type="entry name" value="Penicillin binding protein dimerisation domain"/>
    <property type="match status" value="1"/>
</dbReference>
<proteinExistence type="inferred from homology"/>
<dbReference type="InterPro" id="IPR036138">
    <property type="entry name" value="PBP_dimer_sf"/>
</dbReference>
<name>A0A255G9Z1_9ACTN</name>
<dbReference type="Pfam" id="PF00905">
    <property type="entry name" value="Transpeptidase"/>
    <property type="match status" value="1"/>
</dbReference>
<dbReference type="Pfam" id="PF05223">
    <property type="entry name" value="MecA_N"/>
    <property type="match status" value="1"/>
</dbReference>
<feature type="domain" description="Penicillin-binding protein transpeptidase" evidence="6">
    <location>
        <begin position="379"/>
        <end position="586"/>
    </location>
</feature>
<evidence type="ECO:0000259" key="6">
    <source>
        <dbReference type="Pfam" id="PF00905"/>
    </source>
</evidence>
<dbReference type="GO" id="GO:0005886">
    <property type="term" value="C:plasma membrane"/>
    <property type="evidence" value="ECO:0007669"/>
    <property type="project" value="TreeGrafter"/>
</dbReference>
<dbReference type="GO" id="GO:0071972">
    <property type="term" value="F:peptidoglycan L,D-transpeptidase activity"/>
    <property type="evidence" value="ECO:0007669"/>
    <property type="project" value="TreeGrafter"/>
</dbReference>
<sequence length="663" mass="67357">MLRGSVWRKSFVRTRVPIALAVTTATLLTACGGGSDDASGSQSPPAATVEDAAAAVAQGLSTGSLQNVPLRSGDPNADLPVLLRGMNGLLPKVTVQDIRRAGNTATVDFDYSWPLSADWAYESKATLVDDKGTWQLIWEPSVLHPKLTTGNRLERNRTTTERGTITGRGATVLVQSTPLQMLGLNKAAVPNTGDQQSSARTIADQLNLDPAAYQQKVAAAGPNAFVDAAPVRTEEIPANYSRTKGAESRTVNLPAAKSAGYAKALLGTVGYATEQEVANSGGTIYPGDVVGQSGLQKTFDQQLRGRGGNKVYLVPRDAAPGTAQSGSDNLVADFPDAPGQTLQTTIDDDVQTRVEDAVSKAKQPVSIAVVRLGSGPGGGAVLAAGDSPPARAKDDSTTGRLAPGLGASPVAALALIRSGVKLSDKVTCERSVNVGGRTIDNPKGFSYNGNSMTLEQALARGCRTAVAQAASKLRPSELEGAAKSLGLARQADLGTPVNLGGFPAPSGDLAAAEALIGQGGEGAVQASPLALAVMAASVQAGRTVNPSVVPDRTAGADGVPPLTDGEAKSLQAMMKQSTGSYGQLKEAVTGEADGRQILVGYSDAFAVAIVVSDADQSSAPSLSTLARQVTSSSSSSSSSSRSSGSGSSSSSGSSGSSGSRSSR</sequence>
<accession>A0A255G9Z1</accession>
<comment type="caution">
    <text evidence="9">The sequence shown here is derived from an EMBL/GenBank/DDBJ whole genome shotgun (WGS) entry which is preliminary data.</text>
</comment>
<evidence type="ECO:0000256" key="2">
    <source>
        <dbReference type="ARBA" id="ARBA00007171"/>
    </source>
</evidence>
<evidence type="ECO:0000313" key="9">
    <source>
        <dbReference type="EMBL" id="OYO12740.1"/>
    </source>
</evidence>
<keyword evidence="10" id="KW-1185">Reference proteome</keyword>
<feature type="compositionally biased region" description="Polar residues" evidence="4">
    <location>
        <begin position="616"/>
        <end position="630"/>
    </location>
</feature>
<keyword evidence="5" id="KW-0732">Signal</keyword>
<reference evidence="9 10" key="1">
    <citation type="submission" date="2017-07" db="EMBL/GenBank/DDBJ databases">
        <title>Draft whole genome sequences of clinical Proprionibacteriaceae strains.</title>
        <authorList>
            <person name="Bernier A.-M."/>
            <person name="Bernard K."/>
            <person name="Domingo M.-C."/>
        </authorList>
    </citation>
    <scope>NUCLEOTIDE SEQUENCE [LARGE SCALE GENOMIC DNA]</scope>
    <source>
        <strain evidence="9 10">NML 030167</strain>
    </source>
</reference>
<organism evidence="9 10">
    <name type="scientific">Enemella evansiae</name>
    <dbReference type="NCBI Taxonomy" id="2016499"/>
    <lineage>
        <taxon>Bacteria</taxon>
        <taxon>Bacillati</taxon>
        <taxon>Actinomycetota</taxon>
        <taxon>Actinomycetes</taxon>
        <taxon>Propionibacteriales</taxon>
        <taxon>Propionibacteriaceae</taxon>
        <taxon>Enemella</taxon>
    </lineage>
</organism>
<dbReference type="Proteomes" id="UP000215896">
    <property type="component" value="Unassembled WGS sequence"/>
</dbReference>
<comment type="subcellular location">
    <subcellularLocation>
        <location evidence="1">Membrane</location>
    </subcellularLocation>
</comment>
<dbReference type="AlphaFoldDB" id="A0A255G9Z1"/>
<dbReference type="InterPro" id="IPR007887">
    <property type="entry name" value="MecA_N"/>
</dbReference>
<dbReference type="PANTHER" id="PTHR30627">
    <property type="entry name" value="PEPTIDOGLYCAN D,D-TRANSPEPTIDASE"/>
    <property type="match status" value="1"/>
</dbReference>
<dbReference type="PROSITE" id="PS51257">
    <property type="entry name" value="PROKAR_LIPOPROTEIN"/>
    <property type="match status" value="1"/>
</dbReference>
<dbReference type="Gene3D" id="3.40.710.10">
    <property type="entry name" value="DD-peptidase/beta-lactamase superfamily"/>
    <property type="match status" value="1"/>
</dbReference>
<dbReference type="Pfam" id="PF03717">
    <property type="entry name" value="PBP_dimer"/>
    <property type="match status" value="1"/>
</dbReference>
<dbReference type="InterPro" id="IPR050515">
    <property type="entry name" value="Beta-lactam/transpept"/>
</dbReference>
<evidence type="ECO:0000313" key="10">
    <source>
        <dbReference type="Proteomes" id="UP000215896"/>
    </source>
</evidence>
<evidence type="ECO:0000256" key="4">
    <source>
        <dbReference type="SAM" id="MobiDB-lite"/>
    </source>
</evidence>
<dbReference type="GO" id="GO:0071555">
    <property type="term" value="P:cell wall organization"/>
    <property type="evidence" value="ECO:0007669"/>
    <property type="project" value="TreeGrafter"/>
</dbReference>
<dbReference type="GO" id="GO:0046677">
    <property type="term" value="P:response to antibiotic"/>
    <property type="evidence" value="ECO:0007669"/>
    <property type="project" value="InterPro"/>
</dbReference>
<feature type="domain" description="NTF2-like N-terminal transpeptidase" evidence="8">
    <location>
        <begin position="94"/>
        <end position="150"/>
    </location>
</feature>
<dbReference type="InterPro" id="IPR012338">
    <property type="entry name" value="Beta-lactam/transpept-like"/>
</dbReference>
<protein>
    <recommendedName>
        <fullName evidence="11">Penicillin-binding protein</fullName>
    </recommendedName>
</protein>
<evidence type="ECO:0008006" key="11">
    <source>
        <dbReference type="Google" id="ProtNLM"/>
    </source>
</evidence>
<evidence type="ECO:0000256" key="1">
    <source>
        <dbReference type="ARBA" id="ARBA00004370"/>
    </source>
</evidence>
<feature type="domain" description="Penicillin-binding protein dimerisation" evidence="7">
    <location>
        <begin position="159"/>
        <end position="314"/>
    </location>
</feature>
<evidence type="ECO:0000259" key="8">
    <source>
        <dbReference type="Pfam" id="PF05223"/>
    </source>
</evidence>
<dbReference type="Gene3D" id="3.90.1310.10">
    <property type="entry name" value="Penicillin-binding protein 2a (Domain 2)"/>
    <property type="match status" value="1"/>
</dbReference>
<feature type="compositionally biased region" description="Low complexity" evidence="4">
    <location>
        <begin position="631"/>
        <end position="663"/>
    </location>
</feature>
<evidence type="ECO:0000259" key="7">
    <source>
        <dbReference type="Pfam" id="PF03717"/>
    </source>
</evidence>
<feature type="chain" id="PRO_5012852501" description="Penicillin-binding protein" evidence="5">
    <location>
        <begin position="22"/>
        <end position="663"/>
    </location>
</feature>
<dbReference type="InterPro" id="IPR001460">
    <property type="entry name" value="PCN-bd_Tpept"/>
</dbReference>